<dbReference type="Gene3D" id="3.30.750.24">
    <property type="entry name" value="STAS domain"/>
    <property type="match status" value="1"/>
</dbReference>
<dbReference type="CDD" id="cd07043">
    <property type="entry name" value="STAS_anti-anti-sigma_factors"/>
    <property type="match status" value="1"/>
</dbReference>
<feature type="domain" description="STAS" evidence="4">
    <location>
        <begin position="3"/>
        <end position="114"/>
    </location>
</feature>
<dbReference type="InterPro" id="IPR036513">
    <property type="entry name" value="STAS_dom_sf"/>
</dbReference>
<comment type="caution">
    <text evidence="5">The sequence shown here is derived from an EMBL/GenBank/DDBJ whole genome shotgun (WGS) entry which is preliminary data.</text>
</comment>
<reference evidence="5 6" key="1">
    <citation type="submission" date="2014-05" db="EMBL/GenBank/DDBJ databases">
        <title>Draft Genome Sequence of Kitasatospora cheerisanensis KCTC 2395.</title>
        <authorList>
            <person name="Nam D.H."/>
        </authorList>
    </citation>
    <scope>NUCLEOTIDE SEQUENCE [LARGE SCALE GENOMIC DNA]</scope>
    <source>
        <strain evidence="5 6">KCTC 2395</strain>
    </source>
</reference>
<dbReference type="EMBL" id="JNBY01000043">
    <property type="protein sequence ID" value="KDN87272.1"/>
    <property type="molecule type" value="Genomic_DNA"/>
</dbReference>
<dbReference type="RefSeq" id="WP_051652736.1">
    <property type="nucleotide sequence ID" value="NZ_KK853997.1"/>
</dbReference>
<evidence type="ECO:0000256" key="1">
    <source>
        <dbReference type="ARBA" id="ARBA00009013"/>
    </source>
</evidence>
<dbReference type="PATRIC" id="fig|1348663.4.peg.942"/>
<dbReference type="PANTHER" id="PTHR33495:SF2">
    <property type="entry name" value="ANTI-SIGMA FACTOR ANTAGONIST TM_1081-RELATED"/>
    <property type="match status" value="1"/>
</dbReference>
<dbReference type="PROSITE" id="PS50801">
    <property type="entry name" value="STAS"/>
    <property type="match status" value="1"/>
</dbReference>
<sequence length="149" mass="15929">MALSVSYGERYGWTVVQVAGEVDISGVSALRERLQRLVTEGCLRMVVDISRVDFCDSTGFAVLVATRRMLSSRGGRLRLVLPGPETHTRKILQLFGIQRIFEVHDSVDDALADLRAAVLGEPAPAAAAAGADAADAVPRPREGNKAVAD</sequence>
<dbReference type="eggNOG" id="COG1366">
    <property type="taxonomic scope" value="Bacteria"/>
</dbReference>
<keyword evidence="6" id="KW-1185">Reference proteome</keyword>
<evidence type="ECO:0000256" key="2">
    <source>
        <dbReference type="RuleBase" id="RU003749"/>
    </source>
</evidence>
<dbReference type="InterPro" id="IPR003658">
    <property type="entry name" value="Anti-sigma_ant"/>
</dbReference>
<dbReference type="Proteomes" id="UP000027178">
    <property type="component" value="Unassembled WGS sequence"/>
</dbReference>
<feature type="compositionally biased region" description="Basic and acidic residues" evidence="3">
    <location>
        <begin position="138"/>
        <end position="149"/>
    </location>
</feature>
<name>A0A066Z1B5_9ACTN</name>
<dbReference type="InterPro" id="IPR002645">
    <property type="entry name" value="STAS_dom"/>
</dbReference>
<feature type="compositionally biased region" description="Low complexity" evidence="3">
    <location>
        <begin position="128"/>
        <end position="137"/>
    </location>
</feature>
<dbReference type="Pfam" id="PF01740">
    <property type="entry name" value="STAS"/>
    <property type="match status" value="1"/>
</dbReference>
<evidence type="ECO:0000259" key="4">
    <source>
        <dbReference type="PROSITE" id="PS50801"/>
    </source>
</evidence>
<gene>
    <name evidence="5" type="ORF">KCH_09890</name>
</gene>
<accession>A0A066Z1B5</accession>
<organism evidence="5 6">
    <name type="scientific">Kitasatospora cheerisanensis KCTC 2395</name>
    <dbReference type="NCBI Taxonomy" id="1348663"/>
    <lineage>
        <taxon>Bacteria</taxon>
        <taxon>Bacillati</taxon>
        <taxon>Actinomycetota</taxon>
        <taxon>Actinomycetes</taxon>
        <taxon>Kitasatosporales</taxon>
        <taxon>Streptomycetaceae</taxon>
        <taxon>Kitasatospora</taxon>
    </lineage>
</organism>
<dbReference type="GO" id="GO:0043856">
    <property type="term" value="F:anti-sigma factor antagonist activity"/>
    <property type="evidence" value="ECO:0007669"/>
    <property type="project" value="InterPro"/>
</dbReference>
<comment type="similarity">
    <text evidence="1 2">Belongs to the anti-sigma-factor antagonist family.</text>
</comment>
<dbReference type="NCBIfam" id="TIGR00377">
    <property type="entry name" value="ant_ant_sig"/>
    <property type="match status" value="1"/>
</dbReference>
<dbReference type="SUPFAM" id="SSF52091">
    <property type="entry name" value="SpoIIaa-like"/>
    <property type="match status" value="1"/>
</dbReference>
<dbReference type="HOGENOM" id="CLU_115403_3_3_11"/>
<dbReference type="PANTHER" id="PTHR33495">
    <property type="entry name" value="ANTI-SIGMA FACTOR ANTAGONIST TM_1081-RELATED-RELATED"/>
    <property type="match status" value="1"/>
</dbReference>
<evidence type="ECO:0000256" key="3">
    <source>
        <dbReference type="SAM" id="MobiDB-lite"/>
    </source>
</evidence>
<evidence type="ECO:0000313" key="5">
    <source>
        <dbReference type="EMBL" id="KDN87272.1"/>
    </source>
</evidence>
<dbReference type="AlphaFoldDB" id="A0A066Z1B5"/>
<feature type="region of interest" description="Disordered" evidence="3">
    <location>
        <begin position="128"/>
        <end position="149"/>
    </location>
</feature>
<evidence type="ECO:0000313" key="6">
    <source>
        <dbReference type="Proteomes" id="UP000027178"/>
    </source>
</evidence>
<protein>
    <recommendedName>
        <fullName evidence="2">Anti-sigma factor antagonist</fullName>
    </recommendedName>
</protein>
<proteinExistence type="inferred from homology"/>